<name>A0A2S7WGW1_9FLAO</name>
<comment type="caution">
    <text evidence="2">The sequence shown here is derived from an EMBL/GenBank/DDBJ whole genome shotgun (WGS) entry which is preliminary data.</text>
</comment>
<accession>A0A2S7WGW1</accession>
<evidence type="ECO:0000313" key="3">
    <source>
        <dbReference type="Proteomes" id="UP000239068"/>
    </source>
</evidence>
<dbReference type="PROSITE" id="PS51257">
    <property type="entry name" value="PROKAR_LIPOPROTEIN"/>
    <property type="match status" value="1"/>
</dbReference>
<proteinExistence type="predicted"/>
<reference evidence="2 3" key="1">
    <citation type="submission" date="2016-12" db="EMBL/GenBank/DDBJ databases">
        <title>Trade-off between light-utilization and light-protection in marine flavobacteria.</title>
        <authorList>
            <person name="Kumagai Y."/>
            <person name="Yoshizawa S."/>
            <person name="Kogure K."/>
            <person name="Iwasaki W."/>
        </authorList>
    </citation>
    <scope>NUCLEOTIDE SEQUENCE [LARGE SCALE GENOMIC DNA]</scope>
    <source>
        <strain evidence="2 3">ATCC 43844</strain>
    </source>
</reference>
<dbReference type="EMBL" id="MSCM01000002">
    <property type="protein sequence ID" value="PQJ76847.1"/>
    <property type="molecule type" value="Genomic_DNA"/>
</dbReference>
<organism evidence="2 3">
    <name type="scientific">Polaribacter glomeratus</name>
    <dbReference type="NCBI Taxonomy" id="102"/>
    <lineage>
        <taxon>Bacteria</taxon>
        <taxon>Pseudomonadati</taxon>
        <taxon>Bacteroidota</taxon>
        <taxon>Flavobacteriia</taxon>
        <taxon>Flavobacteriales</taxon>
        <taxon>Flavobacteriaceae</taxon>
    </lineage>
</organism>
<evidence type="ECO:0000313" key="2">
    <source>
        <dbReference type="EMBL" id="PQJ76847.1"/>
    </source>
</evidence>
<keyword evidence="3" id="KW-1185">Reference proteome</keyword>
<gene>
    <name evidence="2" type="ORF">BTO16_13330</name>
</gene>
<evidence type="ECO:0008006" key="4">
    <source>
        <dbReference type="Google" id="ProtNLM"/>
    </source>
</evidence>
<protein>
    <recommendedName>
        <fullName evidence="4">Lipoprotein</fullName>
    </recommendedName>
</protein>
<dbReference type="Proteomes" id="UP000239068">
    <property type="component" value="Unassembled WGS sequence"/>
</dbReference>
<feature type="chain" id="PRO_5015672515" description="Lipoprotein" evidence="1">
    <location>
        <begin position="25"/>
        <end position="137"/>
    </location>
</feature>
<feature type="signal peptide" evidence="1">
    <location>
        <begin position="1"/>
        <end position="24"/>
    </location>
</feature>
<dbReference type="AlphaFoldDB" id="A0A2S7WGW1"/>
<keyword evidence="1" id="KW-0732">Signal</keyword>
<dbReference type="OrthoDB" id="893802at2"/>
<evidence type="ECO:0000256" key="1">
    <source>
        <dbReference type="SAM" id="SignalP"/>
    </source>
</evidence>
<sequence length="137" mass="15956">MKMMFKKILTFCFAIVTLSSCLNNNEPSYTFEFLPIDEAIVPASFKFGERDTIAIKYTLNNGCYSFDNLYYEYQDTVRVVAVRALLSLENACTLNIRQEEYKFVVNVTQKEDYLFKFWKGKDSNGEDTFEEIVVPVN</sequence>